<dbReference type="PRINTS" id="PR00869">
    <property type="entry name" value="DNAPOLX"/>
</dbReference>
<dbReference type="Gene3D" id="3.30.210.10">
    <property type="entry name" value="DNA polymerase, thumb domain"/>
    <property type="match status" value="1"/>
</dbReference>
<dbReference type="SMART" id="SM00483">
    <property type="entry name" value="POLXc"/>
    <property type="match status" value="1"/>
</dbReference>
<keyword evidence="6" id="KW-0488">Methylation</keyword>
<evidence type="ECO:0000256" key="6">
    <source>
        <dbReference type="ARBA" id="ARBA00022481"/>
    </source>
</evidence>
<evidence type="ECO:0000256" key="16">
    <source>
        <dbReference type="ARBA" id="ARBA00035717"/>
    </source>
</evidence>
<dbReference type="Pfam" id="PF14716">
    <property type="entry name" value="HHH_8"/>
    <property type="match status" value="1"/>
</dbReference>
<evidence type="ECO:0000256" key="10">
    <source>
        <dbReference type="ARBA" id="ARBA00022705"/>
    </source>
</evidence>
<dbReference type="InterPro" id="IPR016195">
    <property type="entry name" value="Pol/histidinol_Pase-like"/>
</dbReference>
<dbReference type="EC" id="4.2.99.18" evidence="4"/>
<evidence type="ECO:0000256" key="19">
    <source>
        <dbReference type="ARBA" id="ARBA00044678"/>
    </source>
</evidence>
<dbReference type="Gene3D" id="3.20.20.140">
    <property type="entry name" value="Metal-dependent hydrolases"/>
    <property type="match status" value="1"/>
</dbReference>
<keyword evidence="10" id="KW-0235">DNA replication</keyword>
<evidence type="ECO:0000256" key="9">
    <source>
        <dbReference type="ARBA" id="ARBA00022695"/>
    </source>
</evidence>
<keyword evidence="14" id="KW-0915">Sodium</keyword>
<dbReference type="InterPro" id="IPR003141">
    <property type="entry name" value="Pol/His_phosphatase_N"/>
</dbReference>
<dbReference type="Pfam" id="PF02811">
    <property type="entry name" value="PHP"/>
    <property type="match status" value="1"/>
</dbReference>
<dbReference type="InterPro" id="IPR003583">
    <property type="entry name" value="Hlx-hairpin-Hlx_DNA-bd_motif"/>
</dbReference>
<keyword evidence="9" id="KW-0548">Nucleotidyltransferase</keyword>
<dbReference type="Proteomes" id="UP000229966">
    <property type="component" value="Unassembled WGS sequence"/>
</dbReference>
<dbReference type="Pfam" id="PF14791">
    <property type="entry name" value="DNA_pol_B_thumb"/>
    <property type="match status" value="1"/>
</dbReference>
<dbReference type="EC" id="2.7.7.7" evidence="3"/>
<dbReference type="InterPro" id="IPR010996">
    <property type="entry name" value="HHH_MUS81"/>
</dbReference>
<dbReference type="SMART" id="SM00481">
    <property type="entry name" value="POLIIIAc"/>
    <property type="match status" value="1"/>
</dbReference>
<dbReference type="GO" id="GO:0140078">
    <property type="term" value="F:class I DNA-(apurinic or apyrimidinic site) endonuclease activity"/>
    <property type="evidence" value="ECO:0007669"/>
    <property type="project" value="UniProtKB-EC"/>
</dbReference>
<feature type="domain" description="Helix-hairpin-helix DNA-binding motif class 1" evidence="22">
    <location>
        <begin position="52"/>
        <end position="71"/>
    </location>
</feature>
<dbReference type="InterPro" id="IPR047967">
    <property type="entry name" value="PolX_PHP"/>
</dbReference>
<evidence type="ECO:0000313" key="25">
    <source>
        <dbReference type="EMBL" id="PIV25273.1"/>
    </source>
</evidence>
<dbReference type="InterPro" id="IPR004013">
    <property type="entry name" value="PHP_dom"/>
</dbReference>
<evidence type="ECO:0000256" key="7">
    <source>
        <dbReference type="ARBA" id="ARBA00022634"/>
    </source>
</evidence>
<dbReference type="SUPFAM" id="SSF89550">
    <property type="entry name" value="PHP domain-like"/>
    <property type="match status" value="1"/>
</dbReference>
<dbReference type="PANTHER" id="PTHR36928">
    <property type="entry name" value="PHOSPHATASE YCDX-RELATED"/>
    <property type="match status" value="1"/>
</dbReference>
<dbReference type="SMART" id="SM00278">
    <property type="entry name" value="HhH1"/>
    <property type="match status" value="2"/>
</dbReference>
<dbReference type="InterPro" id="IPR050243">
    <property type="entry name" value="PHP_phosphatase"/>
</dbReference>
<keyword evidence="12" id="KW-0832">Ubl conjugation</keyword>
<dbReference type="GO" id="GO:0005829">
    <property type="term" value="C:cytosol"/>
    <property type="evidence" value="ECO:0007669"/>
    <property type="project" value="TreeGrafter"/>
</dbReference>
<keyword evidence="7" id="KW-0237">DNA synthesis</keyword>
<gene>
    <name evidence="25" type="ORF">COS38_02525</name>
</gene>
<dbReference type="PRINTS" id="PR00870">
    <property type="entry name" value="DNAPOLXBETA"/>
</dbReference>
<comment type="caution">
    <text evidence="25">The sequence shown here is derived from an EMBL/GenBank/DDBJ whole genome shotgun (WGS) entry which is preliminary data.</text>
</comment>
<evidence type="ECO:0000256" key="15">
    <source>
        <dbReference type="ARBA" id="ARBA00023204"/>
    </source>
</evidence>
<dbReference type="InterPro" id="IPR002054">
    <property type="entry name" value="DNA-dir_DNA_pol_X"/>
</dbReference>
<dbReference type="PANTHER" id="PTHR36928:SF1">
    <property type="entry name" value="PHOSPHATASE YCDX-RELATED"/>
    <property type="match status" value="1"/>
</dbReference>
<sequence length="614" mass="68732">MNKIAEVLNQMADLLELADANIFEVRAYRNASHAVDVSAVEMYEIVERQGKKELEKISGIGESIADNIAELIYTGKLKKLDQLKKKIPRVQVQMLAVPGLGPKLTKKLYAILKPKTLTDLKRKLKDPQYLPKLAKISLLKKTVDKILTGIAVLQSASSRMLLSEALPLAESIVAQLKRLPEVKEVKYAGSLRRGKETIGDIDLVAKIQDKIQISNFKSQSLSRAKLINHNSNLKIIKYFLELTRPKQILAQGESKATVINNDGAQIDLEIMPGNEWGSLLHHFTGSKEHNIQMRAYAEKKGLSFSEHGFKKLKIKNPKLKTITKNLKLINKILIYCETEEKVFKTLGLQYIPPDLREGTNEIQLAIAKKIPKLLEPSDMRGDLQMHSNYSDGKNTILAMAESAKAMGYEYICISDHSAGLGITGGIGGNNYQKYLAEIKNANQKIRGLHIFSGIEVNIKSDGALDQPDDLLKKFDVVLGAVHNSLGQEKEQMTARIVKALSHPLVKILVHPSGRLIDKRPEIQVDWRAIFQTAQKNKKILEINACPKRLDLKDIYIRKAKNLGAKFAISTDAHSARQLDFMKYGILTARRGWLVKQDVINVLPLAGLKKLFDIK</sequence>
<dbReference type="GO" id="GO:0003887">
    <property type="term" value="F:DNA-directed DNA polymerase activity"/>
    <property type="evidence" value="ECO:0007669"/>
    <property type="project" value="UniProtKB-KW"/>
</dbReference>
<evidence type="ECO:0000256" key="17">
    <source>
        <dbReference type="ARBA" id="ARBA00035726"/>
    </source>
</evidence>
<evidence type="ECO:0000256" key="11">
    <source>
        <dbReference type="ARBA" id="ARBA00022763"/>
    </source>
</evidence>
<comment type="catalytic activity">
    <reaction evidence="21">
        <text>DNA(n) + a 2'-deoxyribonucleoside 5'-triphosphate = DNA(n+1) + diphosphate</text>
        <dbReference type="Rhea" id="RHEA:22508"/>
        <dbReference type="Rhea" id="RHEA-COMP:17339"/>
        <dbReference type="Rhea" id="RHEA-COMP:17340"/>
        <dbReference type="ChEBI" id="CHEBI:33019"/>
        <dbReference type="ChEBI" id="CHEBI:61560"/>
        <dbReference type="ChEBI" id="CHEBI:173112"/>
        <dbReference type="EC" id="2.7.7.7"/>
    </reaction>
</comment>
<evidence type="ECO:0000256" key="1">
    <source>
        <dbReference type="ARBA" id="ARBA00001946"/>
    </source>
</evidence>
<evidence type="ECO:0000259" key="22">
    <source>
        <dbReference type="SMART" id="SM00278"/>
    </source>
</evidence>
<evidence type="ECO:0000256" key="21">
    <source>
        <dbReference type="ARBA" id="ARBA00049244"/>
    </source>
</evidence>
<evidence type="ECO:0000256" key="20">
    <source>
        <dbReference type="ARBA" id="ARBA00045548"/>
    </source>
</evidence>
<name>A0A2M7CI10_9BACT</name>
<evidence type="ECO:0000259" key="23">
    <source>
        <dbReference type="SMART" id="SM00481"/>
    </source>
</evidence>
<organism evidence="25 26">
    <name type="scientific">Candidatus Berkelbacteria bacterium CG03_land_8_20_14_0_80_40_36</name>
    <dbReference type="NCBI Taxonomy" id="1974509"/>
    <lineage>
        <taxon>Bacteria</taxon>
        <taxon>Candidatus Berkelbacteria</taxon>
    </lineage>
</organism>
<evidence type="ECO:0000256" key="14">
    <source>
        <dbReference type="ARBA" id="ARBA00023053"/>
    </source>
</evidence>
<proteinExistence type="predicted"/>
<accession>A0A2M7CI10</accession>
<evidence type="ECO:0000256" key="3">
    <source>
        <dbReference type="ARBA" id="ARBA00012417"/>
    </source>
</evidence>
<evidence type="ECO:0000256" key="12">
    <source>
        <dbReference type="ARBA" id="ARBA00022843"/>
    </source>
</evidence>
<dbReference type="GO" id="GO:0042578">
    <property type="term" value="F:phosphoric ester hydrolase activity"/>
    <property type="evidence" value="ECO:0007669"/>
    <property type="project" value="TreeGrafter"/>
</dbReference>
<dbReference type="InterPro" id="IPR027421">
    <property type="entry name" value="DNA_pol_lamdba_lyase_dom_sf"/>
</dbReference>
<evidence type="ECO:0000313" key="26">
    <source>
        <dbReference type="Proteomes" id="UP000229966"/>
    </source>
</evidence>
<evidence type="ECO:0000256" key="2">
    <source>
        <dbReference type="ARBA" id="ARBA00004496"/>
    </source>
</evidence>
<keyword evidence="8" id="KW-0808">Transferase</keyword>
<dbReference type="CDD" id="cd00141">
    <property type="entry name" value="NT_POLXc"/>
    <property type="match status" value="1"/>
</dbReference>
<feature type="domain" description="Helix-hairpin-helix DNA-binding motif class 1" evidence="22">
    <location>
        <begin position="92"/>
        <end position="111"/>
    </location>
</feature>
<comment type="catalytic activity">
    <reaction evidence="19">
        <text>a 5'-end 2'-deoxyribose-2'-deoxyribonucleotide-DNA = (2E,4S)-4-hydroxypenten-2-al-5-phosphate + a 5'-end 5'-phospho-2'-deoxyribonucleoside-DNA + H(+)</text>
        <dbReference type="Rhea" id="RHEA:76255"/>
        <dbReference type="Rhea" id="RHEA-COMP:13180"/>
        <dbReference type="Rhea" id="RHEA-COMP:18657"/>
        <dbReference type="ChEBI" id="CHEBI:15378"/>
        <dbReference type="ChEBI" id="CHEBI:136412"/>
        <dbReference type="ChEBI" id="CHEBI:195194"/>
        <dbReference type="ChEBI" id="CHEBI:195195"/>
    </reaction>
</comment>
<keyword evidence="13" id="KW-0239">DNA-directed DNA polymerase</keyword>
<dbReference type="Gene3D" id="1.10.150.20">
    <property type="entry name" value="5' to 3' exonuclease, C-terminal subdomain"/>
    <property type="match status" value="1"/>
</dbReference>
<dbReference type="PIRSF" id="PIRSF005047">
    <property type="entry name" value="UCP005047_YshC"/>
    <property type="match status" value="1"/>
</dbReference>
<dbReference type="AlphaFoldDB" id="A0A2M7CI10"/>
<dbReference type="GO" id="GO:0008270">
    <property type="term" value="F:zinc ion binding"/>
    <property type="evidence" value="ECO:0007669"/>
    <property type="project" value="TreeGrafter"/>
</dbReference>
<evidence type="ECO:0000256" key="13">
    <source>
        <dbReference type="ARBA" id="ARBA00022932"/>
    </source>
</evidence>
<dbReference type="SUPFAM" id="SSF47802">
    <property type="entry name" value="DNA polymerase beta, N-terminal domain-like"/>
    <property type="match status" value="1"/>
</dbReference>
<evidence type="ECO:0000256" key="8">
    <source>
        <dbReference type="ARBA" id="ARBA00022679"/>
    </source>
</evidence>
<dbReference type="EMBL" id="PEUM01000072">
    <property type="protein sequence ID" value="PIV25273.1"/>
    <property type="molecule type" value="Genomic_DNA"/>
</dbReference>
<comment type="catalytic activity">
    <reaction evidence="18">
        <text>2'-deoxyribonucleotide-(2'-deoxyribose 5'-phosphate)-2'-deoxyribonucleotide-DNA = a 3'-end 2'-deoxyribonucleotide-(2,3-dehydro-2,3-deoxyribose 5'-phosphate)-DNA + a 5'-end 5'-phospho-2'-deoxyribonucleoside-DNA + H(+)</text>
        <dbReference type="Rhea" id="RHEA:66592"/>
        <dbReference type="Rhea" id="RHEA-COMP:13180"/>
        <dbReference type="Rhea" id="RHEA-COMP:16897"/>
        <dbReference type="Rhea" id="RHEA-COMP:17067"/>
        <dbReference type="ChEBI" id="CHEBI:15378"/>
        <dbReference type="ChEBI" id="CHEBI:136412"/>
        <dbReference type="ChEBI" id="CHEBI:157695"/>
        <dbReference type="ChEBI" id="CHEBI:167181"/>
        <dbReference type="EC" id="4.2.99.18"/>
    </reaction>
</comment>
<dbReference type="GO" id="GO:0006281">
    <property type="term" value="P:DNA repair"/>
    <property type="evidence" value="ECO:0007669"/>
    <property type="project" value="UniProtKB-KW"/>
</dbReference>
<keyword evidence="11" id="KW-0227">DNA damage</keyword>
<dbReference type="SUPFAM" id="SSF81301">
    <property type="entry name" value="Nucleotidyltransferase"/>
    <property type="match status" value="1"/>
</dbReference>
<keyword evidence="15" id="KW-0234">DNA repair</keyword>
<dbReference type="InterPro" id="IPR037160">
    <property type="entry name" value="DNA_Pol_thumb_sf"/>
</dbReference>
<comment type="subcellular location">
    <subcellularLocation>
        <location evidence="2">Cytoplasm</location>
    </subcellularLocation>
</comment>
<dbReference type="CDD" id="cd07436">
    <property type="entry name" value="PHP_PolX"/>
    <property type="match status" value="1"/>
</dbReference>
<dbReference type="GO" id="GO:0003677">
    <property type="term" value="F:DNA binding"/>
    <property type="evidence" value="ECO:0007669"/>
    <property type="project" value="InterPro"/>
</dbReference>
<comment type="cofactor">
    <cofactor evidence="1">
        <name>Mg(2+)</name>
        <dbReference type="ChEBI" id="CHEBI:18420"/>
    </cofactor>
</comment>
<dbReference type="InterPro" id="IPR002008">
    <property type="entry name" value="DNA_pol_X_beta-like"/>
</dbReference>
<dbReference type="Gene3D" id="1.10.150.110">
    <property type="entry name" value="DNA polymerase beta, N-terminal domain-like"/>
    <property type="match status" value="1"/>
</dbReference>
<feature type="domain" description="DNA-directed DNA polymerase X" evidence="24">
    <location>
        <begin position="1"/>
        <end position="357"/>
    </location>
</feature>
<dbReference type="Gene3D" id="3.30.460.10">
    <property type="entry name" value="Beta Polymerase, domain 2"/>
    <property type="match status" value="1"/>
</dbReference>
<reference evidence="26" key="1">
    <citation type="submission" date="2017-09" db="EMBL/GenBank/DDBJ databases">
        <title>Depth-based differentiation of microbial function through sediment-hosted aquifers and enrichment of novel symbionts in the deep terrestrial subsurface.</title>
        <authorList>
            <person name="Probst A.J."/>
            <person name="Ladd B."/>
            <person name="Jarett J.K."/>
            <person name="Geller-Mcgrath D.E."/>
            <person name="Sieber C.M.K."/>
            <person name="Emerson J.B."/>
            <person name="Anantharaman K."/>
            <person name="Thomas B.C."/>
            <person name="Malmstrom R."/>
            <person name="Stieglmeier M."/>
            <person name="Klingl A."/>
            <person name="Woyke T."/>
            <person name="Ryan C.M."/>
            <person name="Banfield J.F."/>
        </authorList>
    </citation>
    <scope>NUCLEOTIDE SEQUENCE [LARGE SCALE GENOMIC DNA]</scope>
</reference>
<evidence type="ECO:0000256" key="18">
    <source>
        <dbReference type="ARBA" id="ARBA00044632"/>
    </source>
</evidence>
<dbReference type="InterPro" id="IPR029398">
    <property type="entry name" value="PolB_thumb"/>
</dbReference>
<feature type="domain" description="Polymerase/histidinol phosphatase N-terminal" evidence="23">
    <location>
        <begin position="381"/>
        <end position="460"/>
    </location>
</feature>
<dbReference type="InterPro" id="IPR022311">
    <property type="entry name" value="PolX-like"/>
</dbReference>
<protein>
    <recommendedName>
        <fullName evidence="5">DNA polymerase beta</fullName>
        <ecNumber evidence="3">2.7.7.7</ecNumber>
        <ecNumber evidence="4">4.2.99.18</ecNumber>
    </recommendedName>
    <alternativeName>
        <fullName evidence="16">5'-deoxyribose-phosphate lyase</fullName>
    </alternativeName>
    <alternativeName>
        <fullName evidence="17">AP lyase</fullName>
    </alternativeName>
</protein>
<evidence type="ECO:0000259" key="24">
    <source>
        <dbReference type="SMART" id="SM00483"/>
    </source>
</evidence>
<evidence type="ECO:0000256" key="4">
    <source>
        <dbReference type="ARBA" id="ARBA00012720"/>
    </source>
</evidence>
<dbReference type="InterPro" id="IPR043519">
    <property type="entry name" value="NT_sf"/>
</dbReference>
<dbReference type="InterPro" id="IPR022312">
    <property type="entry name" value="DNA_pol_X"/>
</dbReference>
<evidence type="ECO:0000256" key="5">
    <source>
        <dbReference type="ARBA" id="ARBA00020020"/>
    </source>
</evidence>
<comment type="function">
    <text evidence="20">Repair polymerase that plays a key role in base-excision repair. During this process, the damaged base is excised by specific DNA glycosylases, the DNA backbone is nicked at the abasic site by an apurinic/apyrimidic (AP) endonuclease, and POLB removes 5'-deoxyribose-phosphate from the preincised AP site acting as a 5'-deoxyribose-phosphate lyase (5'-dRP lyase); through its DNA polymerase activity, it adds one nucleotide to the 3' end of the arising single-nucleotide gap. Conducts 'gap-filling' DNA synthesis in a stepwise distributive fashion rather than in a processive fashion as for other DNA polymerases. It is also able to cleave sugar-phosphate bonds 3' to an intact AP site, acting as an AP lyase.</text>
</comment>